<organism evidence="1">
    <name type="scientific">Lepeophtheirus salmonis</name>
    <name type="common">Salmon louse</name>
    <name type="synonym">Caligus salmonis</name>
    <dbReference type="NCBI Taxonomy" id="72036"/>
    <lineage>
        <taxon>Eukaryota</taxon>
        <taxon>Metazoa</taxon>
        <taxon>Ecdysozoa</taxon>
        <taxon>Arthropoda</taxon>
        <taxon>Crustacea</taxon>
        <taxon>Multicrustacea</taxon>
        <taxon>Hexanauplia</taxon>
        <taxon>Copepoda</taxon>
        <taxon>Siphonostomatoida</taxon>
        <taxon>Caligidae</taxon>
        <taxon>Lepeophtheirus</taxon>
    </lineage>
</organism>
<reference evidence="1" key="1">
    <citation type="submission" date="2014-05" db="EMBL/GenBank/DDBJ databases">
        <authorList>
            <person name="Chronopoulou M."/>
        </authorList>
    </citation>
    <scope>NUCLEOTIDE SEQUENCE</scope>
    <source>
        <tissue evidence="1">Whole organism</tissue>
    </source>
</reference>
<protein>
    <submittedName>
        <fullName evidence="1">Uncharacterized protein</fullName>
    </submittedName>
</protein>
<proteinExistence type="predicted"/>
<dbReference type="AlphaFoldDB" id="A0A0K2VLG2"/>
<name>A0A0K2VLG2_LEPSM</name>
<evidence type="ECO:0000313" key="1">
    <source>
        <dbReference type="EMBL" id="CDW51160.1"/>
    </source>
</evidence>
<dbReference type="EMBL" id="HACA01033798">
    <property type="protein sequence ID" value="CDW51160.1"/>
    <property type="molecule type" value="Transcribed_RNA"/>
</dbReference>
<sequence length="33" mass="4053">MYDTTIENYWIRKIQYCVMIVAAKFHFIPTKNN</sequence>
<accession>A0A0K2VLG2</accession>